<name>A0A7S3KA74_EUPCR</name>
<organism evidence="1">
    <name type="scientific">Euplotes crassus</name>
    <dbReference type="NCBI Taxonomy" id="5936"/>
    <lineage>
        <taxon>Eukaryota</taxon>
        <taxon>Sar</taxon>
        <taxon>Alveolata</taxon>
        <taxon>Ciliophora</taxon>
        <taxon>Intramacronucleata</taxon>
        <taxon>Spirotrichea</taxon>
        <taxon>Hypotrichia</taxon>
        <taxon>Euplotida</taxon>
        <taxon>Euplotidae</taxon>
        <taxon>Moneuplotes</taxon>
    </lineage>
</organism>
<accession>A0A7S3KA74</accession>
<dbReference type="AlphaFoldDB" id="A0A7S3KA74"/>
<dbReference type="EMBL" id="HBIK01008307">
    <property type="protein sequence ID" value="CAE0379008.1"/>
    <property type="molecule type" value="Transcribed_RNA"/>
</dbReference>
<gene>
    <name evidence="1" type="ORF">ECRA1380_LOCUS3967</name>
</gene>
<protein>
    <submittedName>
        <fullName evidence="1">Uncharacterized protein</fullName>
    </submittedName>
</protein>
<sequence>MVYIKYQTFKTGTFPSKVRDMALKTKYSKPENQNHWEAKYFKMSPTDKLLLARNRIWGNMIGGMSARNGFKVLKQNWDVYELNKYYDHTQINQFFPGFRDHEEHSLIVEKYEYRRLRADIREMKIGQTDDNDEGSTMAMFELKARKASGTHI</sequence>
<reference evidence="1" key="1">
    <citation type="submission" date="2021-01" db="EMBL/GenBank/DDBJ databases">
        <authorList>
            <person name="Corre E."/>
            <person name="Pelletier E."/>
            <person name="Niang G."/>
            <person name="Scheremetjew M."/>
            <person name="Finn R."/>
            <person name="Kale V."/>
            <person name="Holt S."/>
            <person name="Cochrane G."/>
            <person name="Meng A."/>
            <person name="Brown T."/>
            <person name="Cohen L."/>
        </authorList>
    </citation>
    <scope>NUCLEOTIDE SEQUENCE</scope>
    <source>
        <strain evidence="1">CT5</strain>
    </source>
</reference>
<evidence type="ECO:0000313" key="1">
    <source>
        <dbReference type="EMBL" id="CAE0379008.1"/>
    </source>
</evidence>
<proteinExistence type="predicted"/>